<proteinExistence type="predicted"/>
<dbReference type="AlphaFoldDB" id="A0A2I7N6F2"/>
<name>A0A2I7N6F2_9NEIS</name>
<dbReference type="Proteomes" id="UP000236655">
    <property type="component" value="Chromosome"/>
</dbReference>
<protein>
    <recommendedName>
        <fullName evidence="4">Porin</fullName>
    </recommendedName>
</protein>
<keyword evidence="1" id="KW-0732">Signal</keyword>
<feature type="chain" id="PRO_5014417439" description="Porin" evidence="1">
    <location>
        <begin position="19"/>
        <end position="472"/>
    </location>
</feature>
<gene>
    <name evidence="2" type="ORF">CUN60_05680</name>
</gene>
<keyword evidence="3" id="KW-1185">Reference proteome</keyword>
<organism evidence="2 3">
    <name type="scientific">Aquella oligotrophica</name>
    <dbReference type="NCBI Taxonomy" id="2067065"/>
    <lineage>
        <taxon>Bacteria</taxon>
        <taxon>Pseudomonadati</taxon>
        <taxon>Pseudomonadota</taxon>
        <taxon>Betaproteobacteria</taxon>
        <taxon>Neisseriales</taxon>
        <taxon>Neisseriaceae</taxon>
        <taxon>Aquella</taxon>
    </lineage>
</organism>
<sequence length="472" mass="51273">MKKLLYPLLVCTSFSIFADENESGVENINASYIRSDNYIQNPYRSIVSGGGTRNLNESQIQEHNFAEKLFYDGTWNLEAGASAQYTGVGAGYPNYAYGLNLFGQTGRVGGFSAGGVFTAMNPFFAAQMNGSNTNAAPFLPSNEQVTVSEAYLEYQHGNVIQVDAGYIGINNSPWLSENYYANVMSPGTTYQGLLVNMYPGGGWLLTALTFNGAQIVSETGFTPYTFYNKGYDYLGGTIVNNNPSVTSSGTAALGANYTGWNNQYNLRIWGYQFNNYGTLLYADNSIKFQPSKALSFSLAAQAGTDNQLANGSNAMTNDSLGQISSNFVGLQGGVNYDWFGFSIGYNNVWGPNSAYGNGAIVTPYTYGFATDPLYSTPYMSGLADLGTAGSAYKLSPSFTFLNGCLSFSTAYTIFNTSIAEWNGTQEYDFTATYNIPEIKGLTLFGVYAYQQVPDINTSGNSYITQIYVSYLY</sequence>
<dbReference type="Gene3D" id="2.40.160.10">
    <property type="entry name" value="Porin"/>
    <property type="match status" value="1"/>
</dbReference>
<dbReference type="KEGG" id="nba:CUN60_05680"/>
<accession>A0A2I7N6F2</accession>
<evidence type="ECO:0000313" key="3">
    <source>
        <dbReference type="Proteomes" id="UP000236655"/>
    </source>
</evidence>
<dbReference type="InterPro" id="IPR023614">
    <property type="entry name" value="Porin_dom_sf"/>
</dbReference>
<reference evidence="3" key="1">
    <citation type="submission" date="2017-11" db="EMBL/GenBank/DDBJ databases">
        <authorList>
            <person name="Chan K.G."/>
            <person name="Lee L.S."/>
        </authorList>
    </citation>
    <scope>NUCLEOTIDE SEQUENCE [LARGE SCALE GENOMIC DNA]</scope>
    <source>
        <strain evidence="3">DSM 100970</strain>
    </source>
</reference>
<evidence type="ECO:0000313" key="2">
    <source>
        <dbReference type="EMBL" id="AUR51805.1"/>
    </source>
</evidence>
<evidence type="ECO:0008006" key="4">
    <source>
        <dbReference type="Google" id="ProtNLM"/>
    </source>
</evidence>
<dbReference type="RefSeq" id="WP_102951102.1">
    <property type="nucleotide sequence ID" value="NZ_CP024847.1"/>
</dbReference>
<dbReference type="OrthoDB" id="9146693at2"/>
<dbReference type="EMBL" id="CP024847">
    <property type="protein sequence ID" value="AUR51805.1"/>
    <property type="molecule type" value="Genomic_DNA"/>
</dbReference>
<evidence type="ECO:0000256" key="1">
    <source>
        <dbReference type="SAM" id="SignalP"/>
    </source>
</evidence>
<feature type="signal peptide" evidence="1">
    <location>
        <begin position="1"/>
        <end position="18"/>
    </location>
</feature>